<protein>
    <submittedName>
        <fullName evidence="2">Uncharacterized protein</fullName>
    </submittedName>
</protein>
<name>A0A5B0MIC3_PUCGR</name>
<dbReference type="Proteomes" id="UP000324748">
    <property type="component" value="Unassembled WGS sequence"/>
</dbReference>
<proteinExistence type="predicted"/>
<feature type="region of interest" description="Disordered" evidence="1">
    <location>
        <begin position="60"/>
        <end position="87"/>
    </location>
</feature>
<evidence type="ECO:0000313" key="3">
    <source>
        <dbReference type="Proteomes" id="UP000324748"/>
    </source>
</evidence>
<dbReference type="EMBL" id="VSWC01000145">
    <property type="protein sequence ID" value="KAA1076411.1"/>
    <property type="molecule type" value="Genomic_DNA"/>
</dbReference>
<accession>A0A5B0MIC3</accession>
<dbReference type="AlphaFoldDB" id="A0A5B0MIC3"/>
<reference evidence="2 3" key="1">
    <citation type="submission" date="2019-05" db="EMBL/GenBank/DDBJ databases">
        <title>Emergence of the Ug99 lineage of the wheat stem rust pathogen through somatic hybridization.</title>
        <authorList>
            <person name="Li F."/>
            <person name="Upadhyaya N.M."/>
            <person name="Sperschneider J."/>
            <person name="Matny O."/>
            <person name="Nguyen-Phuc H."/>
            <person name="Mago R."/>
            <person name="Raley C."/>
            <person name="Miller M.E."/>
            <person name="Silverstein K.A.T."/>
            <person name="Henningsen E."/>
            <person name="Hirsch C.D."/>
            <person name="Visser B."/>
            <person name="Pretorius Z.A."/>
            <person name="Steffenson B.J."/>
            <person name="Schwessinger B."/>
            <person name="Dodds P.N."/>
            <person name="Figueroa M."/>
        </authorList>
    </citation>
    <scope>NUCLEOTIDE SEQUENCE [LARGE SCALE GENOMIC DNA]</scope>
    <source>
        <strain evidence="2">21-0</strain>
    </source>
</reference>
<organism evidence="2 3">
    <name type="scientific">Puccinia graminis f. sp. tritici</name>
    <dbReference type="NCBI Taxonomy" id="56615"/>
    <lineage>
        <taxon>Eukaryota</taxon>
        <taxon>Fungi</taxon>
        <taxon>Dikarya</taxon>
        <taxon>Basidiomycota</taxon>
        <taxon>Pucciniomycotina</taxon>
        <taxon>Pucciniomycetes</taxon>
        <taxon>Pucciniales</taxon>
        <taxon>Pucciniaceae</taxon>
        <taxon>Puccinia</taxon>
    </lineage>
</organism>
<gene>
    <name evidence="2" type="ORF">PGT21_006314</name>
</gene>
<evidence type="ECO:0000256" key="1">
    <source>
        <dbReference type="SAM" id="MobiDB-lite"/>
    </source>
</evidence>
<comment type="caution">
    <text evidence="2">The sequence shown here is derived from an EMBL/GenBank/DDBJ whole genome shotgun (WGS) entry which is preliminary data.</text>
</comment>
<sequence length="229" mass="25095">MLKMARRVRKETARPGTQRIPGSYIPSISLPNLTPSVPSGGILAHQETFRPLLPSLRSHRNQDAQEARPWSHPPNGEHLPAGQPQADLKAGSHDLQQAQPHVTTIAITAIKSTRIGILHWCYPLLFLNTCCKAYLCRTECGLSFMSYWTTVKCFCGDQVSVGFGICMGVGVWQDFGAAPIIPPANPSSILSGSKHNAGRNHPAPNQDMDAVRRQVQTSFMSYKISSLPQ</sequence>
<keyword evidence="3" id="KW-1185">Reference proteome</keyword>
<evidence type="ECO:0000313" key="2">
    <source>
        <dbReference type="EMBL" id="KAA1076411.1"/>
    </source>
</evidence>
<feature type="region of interest" description="Disordered" evidence="1">
    <location>
        <begin position="1"/>
        <end position="23"/>
    </location>
</feature>